<keyword evidence="4" id="KW-0067">ATP-binding</keyword>
<comment type="subunit">
    <text evidence="1">Monomer.</text>
</comment>
<dbReference type="InterPro" id="IPR032678">
    <property type="entry name" value="tRNA-synt_1_cat_dom"/>
</dbReference>
<dbReference type="InterPro" id="IPR014729">
    <property type="entry name" value="Rossmann-like_a/b/a_fold"/>
</dbReference>
<dbReference type="Gene3D" id="3.40.50.620">
    <property type="entry name" value="HUPs"/>
    <property type="match status" value="1"/>
</dbReference>
<evidence type="ECO:0000256" key="1">
    <source>
        <dbReference type="ARBA" id="ARBA00011245"/>
    </source>
</evidence>
<keyword evidence="3" id="KW-0547">Nucleotide-binding</keyword>
<dbReference type="Pfam" id="PF01406">
    <property type="entry name" value="tRNA-synt_1e"/>
    <property type="match status" value="1"/>
</dbReference>
<evidence type="ECO:0000256" key="2">
    <source>
        <dbReference type="ARBA" id="ARBA00022598"/>
    </source>
</evidence>
<keyword evidence="2" id="KW-0436">Ligase</keyword>
<dbReference type="GO" id="GO:0006423">
    <property type="term" value="P:cysteinyl-tRNA aminoacylation"/>
    <property type="evidence" value="ECO:0007669"/>
    <property type="project" value="TreeGrafter"/>
</dbReference>
<evidence type="ECO:0000256" key="3">
    <source>
        <dbReference type="ARBA" id="ARBA00022741"/>
    </source>
</evidence>
<dbReference type="Proteomes" id="UP000184363">
    <property type="component" value="Unassembled WGS sequence"/>
</dbReference>
<dbReference type="PANTHER" id="PTHR10890">
    <property type="entry name" value="CYSTEINYL-TRNA SYNTHETASE"/>
    <property type="match status" value="1"/>
</dbReference>
<dbReference type="STRING" id="1848.SAMN05443637_11267"/>
<gene>
    <name evidence="6" type="ORF">SAMN05443637_11267</name>
</gene>
<dbReference type="PANTHER" id="PTHR10890:SF3">
    <property type="entry name" value="CYSTEINE--TRNA LIGASE, CYTOPLASMIC"/>
    <property type="match status" value="1"/>
</dbReference>
<proteinExistence type="predicted"/>
<organism evidence="6 7">
    <name type="scientific">Pseudonocardia thermophila</name>
    <dbReference type="NCBI Taxonomy" id="1848"/>
    <lineage>
        <taxon>Bacteria</taxon>
        <taxon>Bacillati</taxon>
        <taxon>Actinomycetota</taxon>
        <taxon>Actinomycetes</taxon>
        <taxon>Pseudonocardiales</taxon>
        <taxon>Pseudonocardiaceae</taxon>
        <taxon>Pseudonocardia</taxon>
    </lineage>
</organism>
<dbReference type="GO" id="GO:0005524">
    <property type="term" value="F:ATP binding"/>
    <property type="evidence" value="ECO:0007669"/>
    <property type="project" value="UniProtKB-KW"/>
</dbReference>
<dbReference type="GO" id="GO:0004817">
    <property type="term" value="F:cysteine-tRNA ligase activity"/>
    <property type="evidence" value="ECO:0007669"/>
    <property type="project" value="TreeGrafter"/>
</dbReference>
<dbReference type="GO" id="GO:0005829">
    <property type="term" value="C:cytosol"/>
    <property type="evidence" value="ECO:0007669"/>
    <property type="project" value="TreeGrafter"/>
</dbReference>
<keyword evidence="6" id="KW-0030">Aminoacyl-tRNA synthetase</keyword>
<dbReference type="SUPFAM" id="SSF52374">
    <property type="entry name" value="Nucleotidylyl transferase"/>
    <property type="match status" value="1"/>
</dbReference>
<dbReference type="RefSeq" id="WP_073457970.1">
    <property type="nucleotide sequence ID" value="NZ_CALGVN010000021.1"/>
</dbReference>
<feature type="domain" description="tRNA synthetases class I catalytic" evidence="5">
    <location>
        <begin position="34"/>
        <end position="324"/>
    </location>
</feature>
<reference evidence="6 7" key="1">
    <citation type="submission" date="2016-11" db="EMBL/GenBank/DDBJ databases">
        <authorList>
            <person name="Jaros S."/>
            <person name="Januszkiewicz K."/>
            <person name="Wedrychowicz H."/>
        </authorList>
    </citation>
    <scope>NUCLEOTIDE SEQUENCE [LARGE SCALE GENOMIC DNA]</scope>
    <source>
        <strain evidence="6 7">DSM 43832</strain>
    </source>
</reference>
<protein>
    <submittedName>
        <fullName evidence="6">Cysteinyl-tRNA synthetase</fullName>
    </submittedName>
</protein>
<evidence type="ECO:0000313" key="6">
    <source>
        <dbReference type="EMBL" id="SHK79632.1"/>
    </source>
</evidence>
<dbReference type="EMBL" id="FRAP01000012">
    <property type="protein sequence ID" value="SHK79632.1"/>
    <property type="molecule type" value="Genomic_DNA"/>
</dbReference>
<dbReference type="PRINTS" id="PR00983">
    <property type="entry name" value="TRNASYNTHCYS"/>
</dbReference>
<evidence type="ECO:0000259" key="5">
    <source>
        <dbReference type="Pfam" id="PF01406"/>
    </source>
</evidence>
<evidence type="ECO:0000313" key="7">
    <source>
        <dbReference type="Proteomes" id="UP000184363"/>
    </source>
</evidence>
<name>A0A1M6VDS2_PSETH</name>
<keyword evidence="7" id="KW-1185">Reference proteome</keyword>
<sequence>MTSENTVLHPASGRGVTAALRLGGQQLTLTVPTRMYLCGITPYDVTHLGHASTFVWADTVARVLRMAGTDTVVARNVTDVDDVLTRTARERGRPFDEFGLSQEFFFDQDMAALHVRPPDHAPHARHHVRHVVRLTGALLAVGAAYERDGRVYFRGGHVPERAGLDRTAALTLAAEYGDDPADPRREDPFDVVLWQASGEGEPAWPSPWGPGRPGWHVECAAMALATLGGVVDVLAGGADLTFPHHAYVTAMAEAATGAAPFARAAFRVGTVGLGGAKMAKSTGNLVLVSDLLREVPGPVVRLMLLLRHWSDDWDYRPELLTEAANALERLYSAAGAPRGSAAAEAAVQAALLDDLDVATALAIADSDGGAAARQVLRTLALQ</sequence>
<dbReference type="InterPro" id="IPR024909">
    <property type="entry name" value="Cys-tRNA/MSH_ligase"/>
</dbReference>
<accession>A0A1M6VDS2</accession>
<dbReference type="AlphaFoldDB" id="A0A1M6VDS2"/>
<evidence type="ECO:0000256" key="4">
    <source>
        <dbReference type="ARBA" id="ARBA00022840"/>
    </source>
</evidence>
<dbReference type="OrthoDB" id="9815130at2"/>